<protein>
    <submittedName>
        <fullName evidence="2">Putative periplasmic or secreted lipoprotein</fullName>
    </submittedName>
</protein>
<dbReference type="HOGENOM" id="CLU_121933_0_0_6"/>
<evidence type="ECO:0000313" key="3">
    <source>
        <dbReference type="Proteomes" id="UP000010816"/>
    </source>
</evidence>
<dbReference type="Pfam" id="PF04972">
    <property type="entry name" value="BON"/>
    <property type="match status" value="1"/>
</dbReference>
<dbReference type="KEGG" id="tmb:Thimo_2482"/>
<dbReference type="EMBL" id="CP003051">
    <property type="protein sequence ID" value="AGA91212.1"/>
    <property type="molecule type" value="Genomic_DNA"/>
</dbReference>
<gene>
    <name evidence="2" type="ORF">Thimo_2482</name>
</gene>
<accession>L0GZF7</accession>
<evidence type="ECO:0000259" key="1">
    <source>
        <dbReference type="PROSITE" id="PS50914"/>
    </source>
</evidence>
<dbReference type="PROSITE" id="PS51257">
    <property type="entry name" value="PROKAR_LIPOPROTEIN"/>
    <property type="match status" value="1"/>
</dbReference>
<feature type="domain" description="BON" evidence="1">
    <location>
        <begin position="67"/>
        <end position="135"/>
    </location>
</feature>
<dbReference type="eggNOG" id="COG2823">
    <property type="taxonomic scope" value="Bacteria"/>
</dbReference>
<dbReference type="PANTHER" id="PTHR34606:SF16">
    <property type="entry name" value="BON DOMAIN-CONTAINING PROTEIN"/>
    <property type="match status" value="1"/>
</dbReference>
<reference evidence="2 3" key="1">
    <citation type="submission" date="2011-09" db="EMBL/GenBank/DDBJ databases">
        <title>Complete sequence of chromosome of Thioflavicoccus mobilis 8321.</title>
        <authorList>
            <consortium name="US DOE Joint Genome Institute"/>
            <person name="Lucas S."/>
            <person name="Han J."/>
            <person name="Lapidus A."/>
            <person name="Cheng J.-F."/>
            <person name="Goodwin L."/>
            <person name="Pitluck S."/>
            <person name="Peters L."/>
            <person name="Ovchinnikova G."/>
            <person name="Lu M."/>
            <person name="Detter J.C."/>
            <person name="Han C."/>
            <person name="Tapia R."/>
            <person name="Land M."/>
            <person name="Hauser L."/>
            <person name="Kyrpides N."/>
            <person name="Ivanova N."/>
            <person name="Pagani I."/>
            <person name="Vogl K."/>
            <person name="Liu Z."/>
            <person name="Imhoff J."/>
            <person name="Thiel V."/>
            <person name="Frigaard N.-U."/>
            <person name="Bryant D."/>
            <person name="Woyke T."/>
        </authorList>
    </citation>
    <scope>NUCLEOTIDE SEQUENCE [LARGE SCALE GENOMIC DNA]</scope>
    <source>
        <strain evidence="2 3">8321</strain>
    </source>
</reference>
<dbReference type="InterPro" id="IPR051686">
    <property type="entry name" value="Lipoprotein_DolP"/>
</dbReference>
<dbReference type="InterPro" id="IPR007055">
    <property type="entry name" value="BON_dom"/>
</dbReference>
<name>L0GZF7_9GAMM</name>
<dbReference type="PROSITE" id="PS50914">
    <property type="entry name" value="BON"/>
    <property type="match status" value="1"/>
</dbReference>
<sequence>MNSSARVSMAASLALVFASGMTGCEQEGPAEKAGQEIDQAAETAGEKMEGSKESLGDLVETTGQYMSDAMITAKIKAEMLADPLFEVLQIEVNTRNRVVELSGAVDSQESIDRSIEIANGIEGVRSVESALVVTGAE</sequence>
<organism evidence="2 3">
    <name type="scientific">Thioflavicoccus mobilis 8321</name>
    <dbReference type="NCBI Taxonomy" id="765912"/>
    <lineage>
        <taxon>Bacteria</taxon>
        <taxon>Pseudomonadati</taxon>
        <taxon>Pseudomonadota</taxon>
        <taxon>Gammaproteobacteria</taxon>
        <taxon>Chromatiales</taxon>
        <taxon>Chromatiaceae</taxon>
        <taxon>Thioflavicoccus</taxon>
    </lineage>
</organism>
<dbReference type="RefSeq" id="WP_015281345.1">
    <property type="nucleotide sequence ID" value="NC_019940.1"/>
</dbReference>
<keyword evidence="2" id="KW-0449">Lipoprotein</keyword>
<dbReference type="PANTHER" id="PTHR34606">
    <property type="entry name" value="BON DOMAIN-CONTAINING PROTEIN"/>
    <property type="match status" value="1"/>
</dbReference>
<dbReference type="InterPro" id="IPR014004">
    <property type="entry name" value="Transpt-assoc_nodulatn_dom_bac"/>
</dbReference>
<dbReference type="AlphaFoldDB" id="L0GZF7"/>
<dbReference type="Gene3D" id="3.30.1340.30">
    <property type="match status" value="1"/>
</dbReference>
<dbReference type="STRING" id="765912.Thimo_2482"/>
<dbReference type="OrthoDB" id="5569442at2"/>
<dbReference type="PATRIC" id="fig|765912.4.peg.2437"/>
<keyword evidence="3" id="KW-1185">Reference proteome</keyword>
<proteinExistence type="predicted"/>
<evidence type="ECO:0000313" key="2">
    <source>
        <dbReference type="EMBL" id="AGA91212.1"/>
    </source>
</evidence>
<dbReference type="Proteomes" id="UP000010816">
    <property type="component" value="Chromosome"/>
</dbReference>
<dbReference type="SMART" id="SM00749">
    <property type="entry name" value="BON"/>
    <property type="match status" value="1"/>
</dbReference>